<name>A0AAN7D9D0_9FUNG</name>
<keyword evidence="5" id="KW-0732">Signal</keyword>
<dbReference type="Gene3D" id="2.120.10.80">
    <property type="entry name" value="Kelch-type beta propeller"/>
    <property type="match status" value="2"/>
</dbReference>
<dbReference type="Pfam" id="PF24681">
    <property type="entry name" value="Kelch_KLHDC2_KLHL20_DRC7"/>
    <property type="match status" value="1"/>
</dbReference>
<feature type="region of interest" description="Disordered" evidence="3">
    <location>
        <begin position="497"/>
        <end position="518"/>
    </location>
</feature>
<evidence type="ECO:0000313" key="6">
    <source>
        <dbReference type="EMBL" id="KAK4512949.1"/>
    </source>
</evidence>
<dbReference type="RefSeq" id="XP_064679615.1">
    <property type="nucleotide sequence ID" value="XM_064823015.1"/>
</dbReference>
<keyword evidence="1" id="KW-0880">Kelch repeat</keyword>
<evidence type="ECO:0000256" key="3">
    <source>
        <dbReference type="SAM" id="MobiDB-lite"/>
    </source>
</evidence>
<comment type="caution">
    <text evidence="6">The sequence shown here is derived from an EMBL/GenBank/DDBJ whole genome shotgun (WGS) entry which is preliminary data.</text>
</comment>
<dbReference type="SUPFAM" id="SSF117281">
    <property type="entry name" value="Kelch motif"/>
    <property type="match status" value="1"/>
</dbReference>
<keyword evidence="4" id="KW-0812">Transmembrane</keyword>
<gene>
    <name evidence="6" type="ORF">ATC70_003660</name>
</gene>
<feature type="chain" id="PRO_5043029494" description="Kelch repeat protein" evidence="5">
    <location>
        <begin position="24"/>
        <end position="554"/>
    </location>
</feature>
<dbReference type="Proteomes" id="UP001304243">
    <property type="component" value="Unassembled WGS sequence"/>
</dbReference>
<keyword evidence="4" id="KW-1133">Transmembrane helix</keyword>
<dbReference type="InterPro" id="IPR015915">
    <property type="entry name" value="Kelch-typ_b-propeller"/>
</dbReference>
<evidence type="ECO:0000256" key="5">
    <source>
        <dbReference type="SAM" id="SignalP"/>
    </source>
</evidence>
<evidence type="ECO:0008006" key="8">
    <source>
        <dbReference type="Google" id="ProtNLM"/>
    </source>
</evidence>
<reference evidence="6 7" key="1">
    <citation type="submission" date="2022-11" db="EMBL/GenBank/DDBJ databases">
        <title>Mucor velutinosus strain NIH1002 WGS.</title>
        <authorList>
            <person name="Subramanian P."/>
            <person name="Mullikin J.C."/>
            <person name="Segre J.A."/>
            <person name="Zelazny A.M."/>
        </authorList>
    </citation>
    <scope>NUCLEOTIDE SEQUENCE [LARGE SCALE GENOMIC DNA]</scope>
    <source>
        <strain evidence="6 7">NIH1002</strain>
    </source>
</reference>
<keyword evidence="7" id="KW-1185">Reference proteome</keyword>
<evidence type="ECO:0000313" key="7">
    <source>
        <dbReference type="Proteomes" id="UP001304243"/>
    </source>
</evidence>
<feature type="transmembrane region" description="Helical" evidence="4">
    <location>
        <begin position="426"/>
        <end position="450"/>
    </location>
</feature>
<dbReference type="PANTHER" id="PTHR46093">
    <property type="entry name" value="ACYL-COA-BINDING DOMAIN-CONTAINING PROTEIN 5"/>
    <property type="match status" value="1"/>
</dbReference>
<evidence type="ECO:0000256" key="1">
    <source>
        <dbReference type="ARBA" id="ARBA00022441"/>
    </source>
</evidence>
<evidence type="ECO:0000256" key="2">
    <source>
        <dbReference type="ARBA" id="ARBA00022737"/>
    </source>
</evidence>
<organism evidence="6 7">
    <name type="scientific">Mucor velutinosus</name>
    <dbReference type="NCBI Taxonomy" id="708070"/>
    <lineage>
        <taxon>Eukaryota</taxon>
        <taxon>Fungi</taxon>
        <taxon>Fungi incertae sedis</taxon>
        <taxon>Mucoromycota</taxon>
        <taxon>Mucoromycotina</taxon>
        <taxon>Mucoromycetes</taxon>
        <taxon>Mucorales</taxon>
        <taxon>Mucorineae</taxon>
        <taxon>Mucoraceae</taxon>
        <taxon>Mucor</taxon>
    </lineage>
</organism>
<dbReference type="GeneID" id="89947362"/>
<dbReference type="PANTHER" id="PTHR46093:SF18">
    <property type="entry name" value="FIBRONECTIN TYPE-III DOMAIN-CONTAINING PROTEIN"/>
    <property type="match status" value="1"/>
</dbReference>
<keyword evidence="4" id="KW-0472">Membrane</keyword>
<accession>A0AAN7D9D0</accession>
<feature type="signal peptide" evidence="5">
    <location>
        <begin position="1"/>
        <end position="23"/>
    </location>
</feature>
<dbReference type="AlphaFoldDB" id="A0AAN7D9D0"/>
<protein>
    <recommendedName>
        <fullName evidence="8">Kelch repeat protein</fullName>
    </recommendedName>
</protein>
<dbReference type="EMBL" id="JASEJX010000021">
    <property type="protein sequence ID" value="KAK4512949.1"/>
    <property type="molecule type" value="Genomic_DNA"/>
</dbReference>
<evidence type="ECO:0000256" key="4">
    <source>
        <dbReference type="SAM" id="Phobius"/>
    </source>
</evidence>
<keyword evidence="2" id="KW-0677">Repeat</keyword>
<sequence>MKTVNLKKLLIILSAIALSAVSGQPSVARSDANCDFINRSIYCFGGVPAVGDNTLPDNTVMMIDLTFCNENTAQEIKDKWVTEAPRAERVDILPRSHAQGIALPDGHQFLLSGGFNNGSGPIADQTIVYNVFTQKWSKYANFVDGSFGNRQMYNTTLCMVAYYASTVDVPNVGIGFYGGFEQNINRSWTMGTGQNLTKAEFNGGSSRTIGYPKMTFLDLSDSFSPWRVPSQSRVPTVYSAHQSSIYDKESKNIYFFGGEYYNIDDPLHDQPTAIEHTFNYSLFYNVETHTWGNQTWGGAKPSSRKYHTTTLLSSKRDVLLYGGESKEGAVSDFCYVLNLDTKQWVQQAIEASLATKYIRTRHSYVMEEDSNTLFILFGKNNATIAVNDILMLNTTDPKNISLYETYHDPMTWDLGETSIDASSNTALIVGISVGATVAGIVLVGLIIYFWRKRRASTKSVNTQKTQWIQKAEASANHLPKDQMPASTQRAQWIQKAEAPANHLPKDQMPASSKPDTRYSYMVSRPSLQDDEATLIGFNDASAASNRQGAKVLKH</sequence>
<proteinExistence type="predicted"/>